<protein>
    <submittedName>
        <fullName evidence="1">Uncharacterized protein</fullName>
    </submittedName>
</protein>
<dbReference type="AlphaFoldDB" id="A0A4Y8WMM4"/>
<dbReference type="RefSeq" id="WP_018359369.1">
    <property type="nucleotide sequence ID" value="NZ_CP197400.1"/>
</dbReference>
<name>A0A4Y8WMM4_9PORP</name>
<dbReference type="GeneID" id="66797966"/>
<comment type="caution">
    <text evidence="1">The sequence shown here is derived from an EMBL/GenBank/DDBJ whole genome shotgun (WGS) entry which is preliminary data.</text>
</comment>
<dbReference type="STRING" id="1122973.GCA_000379925_02144"/>
<evidence type="ECO:0000313" key="2">
    <source>
        <dbReference type="Proteomes" id="UP000297225"/>
    </source>
</evidence>
<gene>
    <name evidence="1" type="ORF">E4P47_07995</name>
</gene>
<dbReference type="Proteomes" id="UP000297225">
    <property type="component" value="Unassembled WGS sequence"/>
</dbReference>
<keyword evidence="2" id="KW-1185">Reference proteome</keyword>
<accession>A0A4Y8WMM4</accession>
<reference evidence="1 2" key="1">
    <citation type="submission" date="2019-03" db="EMBL/GenBank/DDBJ databases">
        <title>Porphyromonas levii Isolated from the Uterus of Dairy Cows.</title>
        <authorList>
            <person name="Francis A.M."/>
        </authorList>
    </citation>
    <scope>NUCLEOTIDE SEQUENCE [LARGE SCALE GENOMIC DNA]</scope>
    <source>
        <strain evidence="1 2">AF5678</strain>
    </source>
</reference>
<proteinExistence type="predicted"/>
<evidence type="ECO:0000313" key="1">
    <source>
        <dbReference type="EMBL" id="TFH94326.1"/>
    </source>
</evidence>
<organism evidence="1 2">
    <name type="scientific">Porphyromonas levii</name>
    <dbReference type="NCBI Taxonomy" id="28114"/>
    <lineage>
        <taxon>Bacteria</taxon>
        <taxon>Pseudomonadati</taxon>
        <taxon>Bacteroidota</taxon>
        <taxon>Bacteroidia</taxon>
        <taxon>Bacteroidales</taxon>
        <taxon>Porphyromonadaceae</taxon>
        <taxon>Porphyromonas</taxon>
    </lineage>
</organism>
<dbReference type="EMBL" id="SPNC01000139">
    <property type="protein sequence ID" value="TFH94326.1"/>
    <property type="molecule type" value="Genomic_DNA"/>
</dbReference>
<sequence length="109" mass="11969">MRKIDVKRANRLGALLMLTVMVWLGGALIAHTLSHHHIHEHLHAEHYSDGDDDEQCMLLVFVASPFSIVETSDVPVAAYVGRLVLGTIYTDTLFSGLSAHPTLRAPPVC</sequence>